<protein>
    <submittedName>
        <fullName evidence="2">CLUMA_CG006951, isoform A</fullName>
    </submittedName>
</protein>
<evidence type="ECO:0000313" key="3">
    <source>
        <dbReference type="Proteomes" id="UP000183832"/>
    </source>
</evidence>
<evidence type="ECO:0000256" key="1">
    <source>
        <dbReference type="SAM" id="MobiDB-lite"/>
    </source>
</evidence>
<dbReference type="EMBL" id="CVRI01000037">
    <property type="protein sequence ID" value="CRK93415.1"/>
    <property type="molecule type" value="Genomic_DNA"/>
</dbReference>
<feature type="region of interest" description="Disordered" evidence="1">
    <location>
        <begin position="37"/>
        <end position="61"/>
    </location>
</feature>
<dbReference type="Proteomes" id="UP000183832">
    <property type="component" value="Unassembled WGS sequence"/>
</dbReference>
<dbReference type="AlphaFoldDB" id="A0A1J1HZ81"/>
<name>A0A1J1HZ81_9DIPT</name>
<accession>A0A1J1HZ81</accession>
<keyword evidence="3" id="KW-1185">Reference proteome</keyword>
<proteinExistence type="predicted"/>
<sequence length="61" mass="6806">MISEANAIQGGKILMKSKCLKETNLQMKASDHNLLSAKVQQPEKTPHKASKPFTKITDIQR</sequence>
<organism evidence="2 3">
    <name type="scientific">Clunio marinus</name>
    <dbReference type="NCBI Taxonomy" id="568069"/>
    <lineage>
        <taxon>Eukaryota</taxon>
        <taxon>Metazoa</taxon>
        <taxon>Ecdysozoa</taxon>
        <taxon>Arthropoda</taxon>
        <taxon>Hexapoda</taxon>
        <taxon>Insecta</taxon>
        <taxon>Pterygota</taxon>
        <taxon>Neoptera</taxon>
        <taxon>Endopterygota</taxon>
        <taxon>Diptera</taxon>
        <taxon>Nematocera</taxon>
        <taxon>Chironomoidea</taxon>
        <taxon>Chironomidae</taxon>
        <taxon>Clunio</taxon>
    </lineage>
</organism>
<reference evidence="2 3" key="1">
    <citation type="submission" date="2015-04" db="EMBL/GenBank/DDBJ databases">
        <authorList>
            <person name="Syromyatnikov M.Y."/>
            <person name="Popov V.N."/>
        </authorList>
    </citation>
    <scope>NUCLEOTIDE SEQUENCE [LARGE SCALE GENOMIC DNA]</scope>
</reference>
<gene>
    <name evidence="2" type="ORF">CLUMA_CG006951</name>
</gene>
<evidence type="ECO:0000313" key="2">
    <source>
        <dbReference type="EMBL" id="CRK93415.1"/>
    </source>
</evidence>